<protein>
    <recommendedName>
        <fullName evidence="2">VOC domain-containing protein</fullName>
    </recommendedName>
</protein>
<evidence type="ECO:0000313" key="4">
    <source>
        <dbReference type="Proteomes" id="UP001501532"/>
    </source>
</evidence>
<reference evidence="4" key="1">
    <citation type="journal article" date="2019" name="Int. J. Syst. Evol. Microbiol.">
        <title>The Global Catalogue of Microorganisms (GCM) 10K type strain sequencing project: providing services to taxonomists for standard genome sequencing and annotation.</title>
        <authorList>
            <consortium name="The Broad Institute Genomics Platform"/>
            <consortium name="The Broad Institute Genome Sequencing Center for Infectious Disease"/>
            <person name="Wu L."/>
            <person name="Ma J."/>
        </authorList>
    </citation>
    <scope>NUCLEOTIDE SEQUENCE [LARGE SCALE GENOMIC DNA]</scope>
    <source>
        <strain evidence="4">JCM 9091</strain>
    </source>
</reference>
<dbReference type="InterPro" id="IPR037523">
    <property type="entry name" value="VOC_core"/>
</dbReference>
<dbReference type="PROSITE" id="PS51819">
    <property type="entry name" value="VOC"/>
    <property type="match status" value="1"/>
</dbReference>
<feature type="region of interest" description="Disordered" evidence="1">
    <location>
        <begin position="17"/>
        <end position="130"/>
    </location>
</feature>
<dbReference type="SUPFAM" id="SSF54593">
    <property type="entry name" value="Glyoxalase/Bleomycin resistance protein/Dihydroxybiphenyl dioxygenase"/>
    <property type="match status" value="1"/>
</dbReference>
<evidence type="ECO:0000313" key="3">
    <source>
        <dbReference type="EMBL" id="GAA3028816.1"/>
    </source>
</evidence>
<keyword evidence="4" id="KW-1185">Reference proteome</keyword>
<dbReference type="Gene3D" id="3.10.180.10">
    <property type="entry name" value="2,3-Dihydroxybiphenyl 1,2-Dioxygenase, domain 1"/>
    <property type="match status" value="1"/>
</dbReference>
<proteinExistence type="predicted"/>
<feature type="domain" description="VOC" evidence="2">
    <location>
        <begin position="131"/>
        <end position="249"/>
    </location>
</feature>
<name>A0ABP6L3J7_9ACTN</name>
<dbReference type="EMBL" id="BAAAUF010000008">
    <property type="protein sequence ID" value="GAA3028816.1"/>
    <property type="molecule type" value="Genomic_DNA"/>
</dbReference>
<gene>
    <name evidence="3" type="ORF">GCM10010448_08450</name>
</gene>
<organism evidence="3 4">
    <name type="scientific">Streptomyces glomeratus</name>
    <dbReference type="NCBI Taxonomy" id="284452"/>
    <lineage>
        <taxon>Bacteria</taxon>
        <taxon>Bacillati</taxon>
        <taxon>Actinomycetota</taxon>
        <taxon>Actinomycetes</taxon>
        <taxon>Kitasatosporales</taxon>
        <taxon>Streptomycetaceae</taxon>
        <taxon>Streptomyces</taxon>
    </lineage>
</organism>
<feature type="compositionally biased region" description="Basic and acidic residues" evidence="1">
    <location>
        <begin position="85"/>
        <end position="122"/>
    </location>
</feature>
<dbReference type="InterPro" id="IPR004360">
    <property type="entry name" value="Glyas_Fos-R_dOase_dom"/>
</dbReference>
<dbReference type="CDD" id="cd08351">
    <property type="entry name" value="ChaP_like"/>
    <property type="match status" value="1"/>
</dbReference>
<accession>A0ABP6L3J7</accession>
<evidence type="ECO:0000259" key="2">
    <source>
        <dbReference type="PROSITE" id="PS51819"/>
    </source>
</evidence>
<dbReference type="Pfam" id="PF00903">
    <property type="entry name" value="Glyoxalase"/>
    <property type="match status" value="1"/>
</dbReference>
<dbReference type="InterPro" id="IPR029068">
    <property type="entry name" value="Glyas_Bleomycin-R_OHBP_Dase"/>
</dbReference>
<sequence>MAGTRAPEAAEIGVAPVCGGRYSRPGDCRVGRGPYTSEAPGLGVSARRARAPPPFSVSSLPAPARGALVQRIPRPGETTLMPSEQQHRIGSEQQDRNGSEQQHRKGSEQQDRNGSEQQDRNAPESPAGAVQLNHTAVYARDPHRSAEFIAAVLGLEVGAPVGPFLPVDLGNGVTLDYYEKRDEPIQSQHYAFLVPDEQFTTMVARLEALGVTYYADPRHTEPGRTNRLFGGRGAYFDDPDGHNMEIMTRPYVRP</sequence>
<comment type="caution">
    <text evidence="3">The sequence shown here is derived from an EMBL/GenBank/DDBJ whole genome shotgun (WGS) entry which is preliminary data.</text>
</comment>
<evidence type="ECO:0000256" key="1">
    <source>
        <dbReference type="SAM" id="MobiDB-lite"/>
    </source>
</evidence>
<dbReference type="Proteomes" id="UP001501532">
    <property type="component" value="Unassembled WGS sequence"/>
</dbReference>